<feature type="signal peptide" evidence="1">
    <location>
        <begin position="1"/>
        <end position="34"/>
    </location>
</feature>
<organism evidence="2 3">
    <name type="scientific">Dissulfurirhabdus thermomarina</name>
    <dbReference type="NCBI Taxonomy" id="1765737"/>
    <lineage>
        <taxon>Bacteria</taxon>
        <taxon>Deltaproteobacteria</taxon>
        <taxon>Dissulfurirhabdaceae</taxon>
        <taxon>Dissulfurirhabdus</taxon>
    </lineage>
</organism>
<comment type="caution">
    <text evidence="2">The sequence shown here is derived from an EMBL/GenBank/DDBJ whole genome shotgun (WGS) entry which is preliminary data.</text>
</comment>
<evidence type="ECO:0000313" key="2">
    <source>
        <dbReference type="EMBL" id="NDY42387.1"/>
    </source>
</evidence>
<dbReference type="SUPFAM" id="SSF56935">
    <property type="entry name" value="Porins"/>
    <property type="match status" value="1"/>
</dbReference>
<dbReference type="Gene3D" id="2.40.160.10">
    <property type="entry name" value="Porin"/>
    <property type="match status" value="1"/>
</dbReference>
<name>A0A6N9TSG9_DISTH</name>
<reference evidence="2 3" key="1">
    <citation type="submission" date="2020-02" db="EMBL/GenBank/DDBJ databases">
        <title>Comparative genomics of sulfur disproportionating microorganisms.</title>
        <authorList>
            <person name="Ward L.M."/>
            <person name="Bertran E."/>
            <person name="Johnston D.T."/>
        </authorList>
    </citation>
    <scope>NUCLEOTIDE SEQUENCE [LARGE SCALE GENOMIC DNA]</scope>
    <source>
        <strain evidence="2 3">DSM 100025</strain>
    </source>
</reference>
<feature type="chain" id="PRO_5026941100" description="Porin" evidence="1">
    <location>
        <begin position="35"/>
        <end position="430"/>
    </location>
</feature>
<evidence type="ECO:0008006" key="4">
    <source>
        <dbReference type="Google" id="ProtNLM"/>
    </source>
</evidence>
<keyword evidence="1" id="KW-0732">Signal</keyword>
<dbReference type="RefSeq" id="WP_163298527.1">
    <property type="nucleotide sequence ID" value="NZ_JAAGRR010000052.1"/>
</dbReference>
<protein>
    <recommendedName>
        <fullName evidence="4">Porin</fullName>
    </recommendedName>
</protein>
<dbReference type="Proteomes" id="UP000469346">
    <property type="component" value="Unassembled WGS sequence"/>
</dbReference>
<proteinExistence type="predicted"/>
<sequence>MRDPKPRFPKWLPGMLALALALAVLAAAAAPARAADDALVDTLVRKGVLTPSEAARIRGEAEAAPPAELPPALQGLKVGVLAYLDYAAGEAAAPADASTSFNRFTLTRGYLTVQKTLAPWLGARITTDIHRDADEDWKVRLKYLYAEIRPGDLGPLTGLKLEIGQGHIPWLDFEEHVNPYRCQGTMAVERAGIFNSADIGVSLRGGFLGRLAGAARRTGNPHYDGRYGSWHVGVYNGSGYHASEKNGNKVLEGRFTLRPLPDLVPGFQLSYLGIRGEGNTAFVPTGGYPDYAVHLGMASFEHPWVIATAQVFTTEGNAQGTYVDALGRALDTGGYSFFCRVAMPVPGRRLALLGRFDHFDADTDGRVARDAGYDMWIAGLSYDFHKGNMLLLAWEATDYGRDSGGKGKAPVPGNRLGDEHKVQAVWQVKF</sequence>
<keyword evidence="3" id="KW-1185">Reference proteome</keyword>
<evidence type="ECO:0000256" key="1">
    <source>
        <dbReference type="SAM" id="SignalP"/>
    </source>
</evidence>
<evidence type="ECO:0000313" key="3">
    <source>
        <dbReference type="Proteomes" id="UP000469346"/>
    </source>
</evidence>
<dbReference type="AlphaFoldDB" id="A0A6N9TSG9"/>
<dbReference type="EMBL" id="JAAGRR010000052">
    <property type="protein sequence ID" value="NDY42387.1"/>
    <property type="molecule type" value="Genomic_DNA"/>
</dbReference>
<accession>A0A6N9TSG9</accession>
<gene>
    <name evidence="2" type="ORF">G3N55_05965</name>
</gene>
<dbReference type="InterPro" id="IPR023614">
    <property type="entry name" value="Porin_dom_sf"/>
</dbReference>